<dbReference type="InterPro" id="IPR023631">
    <property type="entry name" value="Amidase_dom"/>
</dbReference>
<dbReference type="PANTHER" id="PTHR11895">
    <property type="entry name" value="TRANSAMIDASE"/>
    <property type="match status" value="1"/>
</dbReference>
<dbReference type="AlphaFoldDB" id="A0A1M5HHY4"/>
<evidence type="ECO:0000313" key="4">
    <source>
        <dbReference type="Proteomes" id="UP000186132"/>
    </source>
</evidence>
<comment type="similarity">
    <text evidence="1">Belongs to the amidase family.</text>
</comment>
<dbReference type="EMBL" id="FQVU01000002">
    <property type="protein sequence ID" value="SHG15508.1"/>
    <property type="molecule type" value="Genomic_DNA"/>
</dbReference>
<dbReference type="SUPFAM" id="SSF75304">
    <property type="entry name" value="Amidase signature (AS) enzymes"/>
    <property type="match status" value="1"/>
</dbReference>
<evidence type="ECO:0000256" key="1">
    <source>
        <dbReference type="ARBA" id="ARBA00009199"/>
    </source>
</evidence>
<protein>
    <submittedName>
        <fullName evidence="3">Amidase</fullName>
    </submittedName>
</protein>
<dbReference type="InterPro" id="IPR000120">
    <property type="entry name" value="Amidase"/>
</dbReference>
<dbReference type="OrthoDB" id="9811471at2"/>
<accession>A0A1M5HHY4</accession>
<evidence type="ECO:0000313" key="3">
    <source>
        <dbReference type="EMBL" id="SHG15508.1"/>
    </source>
</evidence>
<dbReference type="GO" id="GO:0003824">
    <property type="term" value="F:catalytic activity"/>
    <property type="evidence" value="ECO:0007669"/>
    <property type="project" value="InterPro"/>
</dbReference>
<keyword evidence="4" id="KW-1185">Reference proteome</keyword>
<dbReference type="Pfam" id="PF01425">
    <property type="entry name" value="Amidase"/>
    <property type="match status" value="1"/>
</dbReference>
<dbReference type="InterPro" id="IPR036928">
    <property type="entry name" value="AS_sf"/>
</dbReference>
<feature type="domain" description="Amidase" evidence="2">
    <location>
        <begin position="25"/>
        <end position="431"/>
    </location>
</feature>
<dbReference type="RefSeq" id="WP_073388221.1">
    <property type="nucleotide sequence ID" value="NZ_FQVU01000002.1"/>
</dbReference>
<reference evidence="3 4" key="1">
    <citation type="submission" date="2016-11" db="EMBL/GenBank/DDBJ databases">
        <authorList>
            <person name="Jaros S."/>
            <person name="Januszkiewicz K."/>
            <person name="Wedrychowicz H."/>
        </authorList>
    </citation>
    <scope>NUCLEOTIDE SEQUENCE [LARGE SCALE GENOMIC DNA]</scope>
    <source>
        <strain evidence="3 4">DSM 45627</strain>
    </source>
</reference>
<organism evidence="3 4">
    <name type="scientific">Jatrophihabitans endophyticus</name>
    <dbReference type="NCBI Taxonomy" id="1206085"/>
    <lineage>
        <taxon>Bacteria</taxon>
        <taxon>Bacillati</taxon>
        <taxon>Actinomycetota</taxon>
        <taxon>Actinomycetes</taxon>
        <taxon>Jatrophihabitantales</taxon>
        <taxon>Jatrophihabitantaceae</taxon>
        <taxon>Jatrophihabitans</taxon>
    </lineage>
</organism>
<dbReference type="PANTHER" id="PTHR11895:SF7">
    <property type="entry name" value="GLUTAMYL-TRNA(GLN) AMIDOTRANSFERASE SUBUNIT A, MITOCHONDRIAL"/>
    <property type="match status" value="1"/>
</dbReference>
<gene>
    <name evidence="3" type="ORF">SAMN05443575_1526</name>
</gene>
<name>A0A1M5HHY4_9ACTN</name>
<evidence type="ECO:0000259" key="2">
    <source>
        <dbReference type="Pfam" id="PF01425"/>
    </source>
</evidence>
<dbReference type="Gene3D" id="3.90.1300.10">
    <property type="entry name" value="Amidase signature (AS) domain"/>
    <property type="match status" value="1"/>
</dbReference>
<dbReference type="STRING" id="1206085.SAMN05443575_1526"/>
<dbReference type="Proteomes" id="UP000186132">
    <property type="component" value="Unassembled WGS sequence"/>
</dbReference>
<sequence>MTAARPGTAAAIAAAVRAGTYSAREAVELALRRIEEVDGGIEAYREVRVFAALREADLVDARPDRDRLALAGVPVAVKDNVPVTGEALRNGSAATDDTPRTSDHEVVRRLRAAGAVVVGLTNTPELCVFGTTDSAAAVTRNPWNRRVSPGGSSGGAAAAVAAATVPVAHGNDGMGSIRIPAACCGLVGLKPGSGVVPADLGNGSWFGMAENGPLATTVQDAALTFAVMADRPVAPLADPAPLRVAVSVRAPVVGTPVHPDWVAAARTTGDALAAAGHRVRTAEVPYPARLVLSQAVRWTAGTELDARLVADRSRLQVRTARHAALGRAALRLGLPREQGRTSWRSRAERFFTDHDVLVTPALAQSPPRARAWSERGWLANVWSNARYAPFAAPWNLAGWPALTLPTGEPGPTGTPLAVQLVCPPGGEDTLLALAAQLERARPWRRTVDDLG</sequence>
<proteinExistence type="inferred from homology"/>